<dbReference type="OrthoDB" id="41403at2759"/>
<dbReference type="GO" id="GO:0009113">
    <property type="term" value="P:purine nucleobase biosynthetic process"/>
    <property type="evidence" value="ECO:0007669"/>
    <property type="project" value="TreeGrafter"/>
</dbReference>
<dbReference type="STRING" id="205917.A0A4Y9ZCZ2"/>
<evidence type="ECO:0000259" key="2">
    <source>
        <dbReference type="Pfam" id="PF00763"/>
    </source>
</evidence>
<dbReference type="InterPro" id="IPR007867">
    <property type="entry name" value="GMC_OxRtase_C"/>
</dbReference>
<dbReference type="PANTHER" id="PTHR48099:SF3">
    <property type="entry name" value="METHYLENETETRAHYDROFOLATE DEHYDROGENASE [NAD(+)]"/>
    <property type="match status" value="1"/>
</dbReference>
<keyword evidence="6" id="KW-1185">Reference proteome</keyword>
<dbReference type="Pfam" id="PF02882">
    <property type="entry name" value="THF_DHG_CYH_C"/>
    <property type="match status" value="1"/>
</dbReference>
<dbReference type="InterPro" id="IPR020631">
    <property type="entry name" value="THF_DH/CycHdrlase_NAD-bd_dom"/>
</dbReference>
<dbReference type="EMBL" id="SEOQ01000017">
    <property type="protein sequence ID" value="TFY72344.1"/>
    <property type="molecule type" value="Genomic_DNA"/>
</dbReference>
<protein>
    <submittedName>
        <fullName evidence="5">Uncharacterized protein</fullName>
    </submittedName>
</protein>
<comment type="cofactor">
    <cofactor evidence="1">
        <name>FAD</name>
        <dbReference type="ChEBI" id="CHEBI:57692"/>
    </cofactor>
</comment>
<evidence type="ECO:0000313" key="5">
    <source>
        <dbReference type="EMBL" id="TFY72344.1"/>
    </source>
</evidence>
<gene>
    <name evidence="5" type="ORF">EVG20_g657</name>
</gene>
<reference evidence="5 6" key="1">
    <citation type="submission" date="2019-02" db="EMBL/GenBank/DDBJ databases">
        <title>Genome sequencing of the rare red list fungi Dentipellis fragilis.</title>
        <authorList>
            <person name="Buettner E."/>
            <person name="Kellner H."/>
        </authorList>
    </citation>
    <scope>NUCLEOTIDE SEQUENCE [LARGE SCALE GENOMIC DNA]</scope>
    <source>
        <strain evidence="5 6">DSM 105465</strain>
    </source>
</reference>
<dbReference type="Pfam" id="PF05199">
    <property type="entry name" value="GMC_oxred_C"/>
    <property type="match status" value="1"/>
</dbReference>
<dbReference type="AlphaFoldDB" id="A0A4Y9ZCZ2"/>
<evidence type="ECO:0000259" key="3">
    <source>
        <dbReference type="Pfam" id="PF02882"/>
    </source>
</evidence>
<feature type="domain" description="Tetrahydrofolate dehydrogenase/cyclohydrolase NAD(P)-binding" evidence="3">
    <location>
        <begin position="544"/>
        <end position="606"/>
    </location>
</feature>
<dbReference type="Gene3D" id="3.40.50.10860">
    <property type="entry name" value="Leucine Dehydrogenase, chain A, domain 1"/>
    <property type="match status" value="1"/>
</dbReference>
<evidence type="ECO:0000256" key="1">
    <source>
        <dbReference type="ARBA" id="ARBA00001974"/>
    </source>
</evidence>
<dbReference type="Gene3D" id="3.40.50.720">
    <property type="entry name" value="NAD(P)-binding Rossmann-like Domain"/>
    <property type="match status" value="1"/>
</dbReference>
<dbReference type="SUPFAM" id="SSF54373">
    <property type="entry name" value="FAD-linked reductases, C-terminal domain"/>
    <property type="match status" value="1"/>
</dbReference>
<dbReference type="InterPro" id="IPR046346">
    <property type="entry name" value="Aminoacid_DH-like_N_sf"/>
</dbReference>
<dbReference type="InterPro" id="IPR020630">
    <property type="entry name" value="THF_DH/CycHdrlase_cat_dom"/>
</dbReference>
<sequence length="722" mass="78343">MSPPVVYSKPWVFMTADHDIMFSVYKAAPEAESLDGIIRNEPDVIAEMSSQWHSDGSGLMASNGADTAVKIRPSEQEIQEIGPEFREVWDRDYAHLPDRPVLLFGAMSLFTGDFSNAPTRKYFLNALYNLHAVARGHIHITDAHDATTAVDFKSGFLESMADVKPLVWLYKYAREISRRVPLFRGEYAPMHPAFPPGSSAVVVEDGIPTPLTAPRPVYTEDDDKAIEFRVVVAFGMSPAIATREDGGVVDSKLNVHGIHGLKVADKLPADVSICPNNVAANTYSTAVTVGEKAALIVAEELGVDLHCSAIPPAARPHAARRRAMVRPFTYLGLWAVGASHSTATLSSGGTCVLASGFRRLVSMATDTKQHVAPKGLLMKADAIAGPFLEEVQSALTDAVRKPRLVGILSTSSAPSRAYAEFTRKQCVALGVDFVLRDVGAARGEGLAEGEGVEEAIIEANGDDSVDGIMVYYPIFGPQQDNYLQQVVSPYKDVEGLNFKFHYNLYHNIRYLDPRSLLSSAPLIEPPIPTTEDVPPPGTVKSVLPCTPLAIVKCLERVGVYNSLLRYGDRAYGKTVTVINRSEVVGRPLGALLANDGARVFSVDIDSIQEYTKRPSDGSAERKYHPRHVVRPCTRSLEECLAHSDVVVSAVPSAAYKVRTAALKDGCVCVNVSSDKNFEADVREKASMYIPAVGKITILMLLRNLLRLGEYQEVLASAPAPAS</sequence>
<dbReference type="GO" id="GO:0005829">
    <property type="term" value="C:cytosol"/>
    <property type="evidence" value="ECO:0007669"/>
    <property type="project" value="TreeGrafter"/>
</dbReference>
<dbReference type="GO" id="GO:0004488">
    <property type="term" value="F:methylenetetrahydrofolate dehydrogenase (NADP+) activity"/>
    <property type="evidence" value="ECO:0007669"/>
    <property type="project" value="InterPro"/>
</dbReference>
<dbReference type="SUPFAM" id="SSF51905">
    <property type="entry name" value="FAD/NAD(P)-binding domain"/>
    <property type="match status" value="1"/>
</dbReference>
<feature type="domain" description="Glucose-methanol-choline oxidoreductase C-terminal" evidence="4">
    <location>
        <begin position="134"/>
        <end position="290"/>
    </location>
</feature>
<dbReference type="Gene3D" id="3.50.50.60">
    <property type="entry name" value="FAD/NAD(P)-binding domain"/>
    <property type="match status" value="1"/>
</dbReference>
<proteinExistence type="predicted"/>
<dbReference type="FunFam" id="3.40.50.720:FF:000401">
    <property type="entry name" value="Related to MTD1-methylenetetrahydrofolate dehydrogenase (NAD+)"/>
    <property type="match status" value="1"/>
</dbReference>
<dbReference type="GO" id="GO:0016614">
    <property type="term" value="F:oxidoreductase activity, acting on CH-OH group of donors"/>
    <property type="evidence" value="ECO:0007669"/>
    <property type="project" value="InterPro"/>
</dbReference>
<dbReference type="Pfam" id="PF00763">
    <property type="entry name" value="THF_DHG_CYH"/>
    <property type="match status" value="1"/>
</dbReference>
<comment type="caution">
    <text evidence="5">The sequence shown here is derived from an EMBL/GenBank/DDBJ whole genome shotgun (WGS) entry which is preliminary data.</text>
</comment>
<accession>A0A4Y9ZCZ2</accession>
<name>A0A4Y9ZCZ2_9AGAM</name>
<dbReference type="InterPro" id="IPR036291">
    <property type="entry name" value="NAD(P)-bd_dom_sf"/>
</dbReference>
<dbReference type="SUPFAM" id="SSF53223">
    <property type="entry name" value="Aminoacid dehydrogenase-like, N-terminal domain"/>
    <property type="match status" value="1"/>
</dbReference>
<dbReference type="PANTHER" id="PTHR48099">
    <property type="entry name" value="C-1-TETRAHYDROFOLATE SYNTHASE, CYTOPLASMIC-RELATED"/>
    <property type="match status" value="1"/>
</dbReference>
<feature type="domain" description="Tetrahydrofolate dehydrogenase/cyclohydrolase catalytic" evidence="2">
    <location>
        <begin position="379"/>
        <end position="494"/>
    </location>
</feature>
<dbReference type="Gene3D" id="3.30.560.10">
    <property type="entry name" value="Glucose Oxidase, domain 3"/>
    <property type="match status" value="1"/>
</dbReference>
<evidence type="ECO:0000313" key="6">
    <source>
        <dbReference type="Proteomes" id="UP000298327"/>
    </source>
</evidence>
<dbReference type="Proteomes" id="UP000298327">
    <property type="component" value="Unassembled WGS sequence"/>
</dbReference>
<dbReference type="GO" id="GO:0004487">
    <property type="term" value="F:methylenetetrahydrofolate dehydrogenase (NAD+) activity"/>
    <property type="evidence" value="ECO:0007669"/>
    <property type="project" value="TreeGrafter"/>
</dbReference>
<evidence type="ECO:0000259" key="4">
    <source>
        <dbReference type="Pfam" id="PF05199"/>
    </source>
</evidence>
<organism evidence="5 6">
    <name type="scientific">Dentipellis fragilis</name>
    <dbReference type="NCBI Taxonomy" id="205917"/>
    <lineage>
        <taxon>Eukaryota</taxon>
        <taxon>Fungi</taxon>
        <taxon>Dikarya</taxon>
        <taxon>Basidiomycota</taxon>
        <taxon>Agaricomycotina</taxon>
        <taxon>Agaricomycetes</taxon>
        <taxon>Russulales</taxon>
        <taxon>Hericiaceae</taxon>
        <taxon>Dentipellis</taxon>
    </lineage>
</organism>
<dbReference type="InterPro" id="IPR036188">
    <property type="entry name" value="FAD/NAD-bd_sf"/>
</dbReference>
<dbReference type="SUPFAM" id="SSF51735">
    <property type="entry name" value="NAD(P)-binding Rossmann-fold domains"/>
    <property type="match status" value="1"/>
</dbReference>